<dbReference type="InterPro" id="IPR011006">
    <property type="entry name" value="CheY-like_superfamily"/>
</dbReference>
<evidence type="ECO:0000313" key="6">
    <source>
        <dbReference type="Proteomes" id="UP000176787"/>
    </source>
</evidence>
<dbReference type="SUPFAM" id="SSF52172">
    <property type="entry name" value="CheY-like"/>
    <property type="match status" value="1"/>
</dbReference>
<keyword evidence="2" id="KW-0902">Two-component regulatory system</keyword>
<gene>
    <name evidence="5" type="ORF">A3H02_01210</name>
</gene>
<dbReference type="PROSITE" id="PS50110">
    <property type="entry name" value="RESPONSE_REGULATORY"/>
    <property type="match status" value="1"/>
</dbReference>
<keyword evidence="1 3" id="KW-0597">Phosphoprotein</keyword>
<name>A0A1G2F409_9BACT</name>
<protein>
    <recommendedName>
        <fullName evidence="4">Response regulatory domain-containing protein</fullName>
    </recommendedName>
</protein>
<dbReference type="Proteomes" id="UP000176787">
    <property type="component" value="Unassembled WGS sequence"/>
</dbReference>
<dbReference type="SMART" id="SM00448">
    <property type="entry name" value="REC"/>
    <property type="match status" value="1"/>
</dbReference>
<dbReference type="GO" id="GO:0000160">
    <property type="term" value="P:phosphorelay signal transduction system"/>
    <property type="evidence" value="ECO:0007669"/>
    <property type="project" value="UniProtKB-KW"/>
</dbReference>
<dbReference type="PANTHER" id="PTHR44591">
    <property type="entry name" value="STRESS RESPONSE REGULATOR PROTEIN 1"/>
    <property type="match status" value="1"/>
</dbReference>
<dbReference type="InterPro" id="IPR050595">
    <property type="entry name" value="Bact_response_regulator"/>
</dbReference>
<evidence type="ECO:0000313" key="5">
    <source>
        <dbReference type="EMBL" id="OGZ32667.1"/>
    </source>
</evidence>
<evidence type="ECO:0000256" key="3">
    <source>
        <dbReference type="PROSITE-ProRule" id="PRU00169"/>
    </source>
</evidence>
<dbReference type="EMBL" id="MHMS01000004">
    <property type="protein sequence ID" value="OGZ32667.1"/>
    <property type="molecule type" value="Genomic_DNA"/>
</dbReference>
<dbReference type="PANTHER" id="PTHR44591:SF14">
    <property type="entry name" value="PROTEIN PILG"/>
    <property type="match status" value="1"/>
</dbReference>
<dbReference type="Pfam" id="PF00072">
    <property type="entry name" value="Response_reg"/>
    <property type="match status" value="1"/>
</dbReference>
<feature type="modified residue" description="4-aspartylphosphate" evidence="3">
    <location>
        <position position="59"/>
    </location>
</feature>
<feature type="domain" description="Response regulatory" evidence="4">
    <location>
        <begin position="9"/>
        <end position="126"/>
    </location>
</feature>
<comment type="caution">
    <text evidence="5">The sequence shown here is derived from an EMBL/GenBank/DDBJ whole genome shotgun (WGS) entry which is preliminary data.</text>
</comment>
<dbReference type="CDD" id="cd17574">
    <property type="entry name" value="REC_OmpR"/>
    <property type="match status" value="1"/>
</dbReference>
<reference evidence="5 6" key="1">
    <citation type="journal article" date="2016" name="Nat. Commun.">
        <title>Thousands of microbial genomes shed light on interconnected biogeochemical processes in an aquifer system.</title>
        <authorList>
            <person name="Anantharaman K."/>
            <person name="Brown C.T."/>
            <person name="Hug L.A."/>
            <person name="Sharon I."/>
            <person name="Castelle C.J."/>
            <person name="Probst A.J."/>
            <person name="Thomas B.C."/>
            <person name="Singh A."/>
            <person name="Wilkins M.J."/>
            <person name="Karaoz U."/>
            <person name="Brodie E.L."/>
            <person name="Williams K.H."/>
            <person name="Hubbard S.S."/>
            <person name="Banfield J.F."/>
        </authorList>
    </citation>
    <scope>NUCLEOTIDE SEQUENCE [LARGE SCALE GENOMIC DNA]</scope>
</reference>
<dbReference type="AlphaFoldDB" id="A0A1G2F409"/>
<evidence type="ECO:0000256" key="2">
    <source>
        <dbReference type="ARBA" id="ARBA00023012"/>
    </source>
</evidence>
<organism evidence="5 6">
    <name type="scientific">Candidatus Niyogibacteria bacterium RIFCSPLOWO2_12_FULL_41_13</name>
    <dbReference type="NCBI Taxonomy" id="1801726"/>
    <lineage>
        <taxon>Bacteria</taxon>
        <taxon>Candidatus Niyogiibacteriota</taxon>
    </lineage>
</organism>
<evidence type="ECO:0000256" key="1">
    <source>
        <dbReference type="ARBA" id="ARBA00022553"/>
    </source>
</evidence>
<dbReference type="STRING" id="1801726.A3H02_01210"/>
<sequence>MNDDKIKKRILITDDDEFLLEMYALKFREQGFETETAKNGEEALKKAEEKKNFDLILLDIVMPSPDGFEILATIKQKGLFPNAKIIALTNLGQKEDIDKGKQLGFDDYIIKARHTPSEVVAKVKNILK</sequence>
<dbReference type="Gene3D" id="3.40.50.2300">
    <property type="match status" value="1"/>
</dbReference>
<accession>A0A1G2F409</accession>
<evidence type="ECO:0000259" key="4">
    <source>
        <dbReference type="PROSITE" id="PS50110"/>
    </source>
</evidence>
<dbReference type="InterPro" id="IPR001789">
    <property type="entry name" value="Sig_transdc_resp-reg_receiver"/>
</dbReference>
<proteinExistence type="predicted"/>